<dbReference type="InterPro" id="IPR013217">
    <property type="entry name" value="Methyltransf_12"/>
</dbReference>
<evidence type="ECO:0000256" key="6">
    <source>
        <dbReference type="SAM" id="MobiDB-lite"/>
    </source>
</evidence>
<dbReference type="Gene3D" id="3.40.50.1820">
    <property type="entry name" value="alpha/beta hydrolase"/>
    <property type="match status" value="1"/>
</dbReference>
<dbReference type="Pfam" id="PF00668">
    <property type="entry name" value="Condensation"/>
    <property type="match status" value="4"/>
</dbReference>
<sequence>MEVSMSSADVAAATRLPGARHTIVRLYESTVEAHPDAPAITDGSRSWSYRELNAAANRVAWWLIGRGVGPERTVGVALPRGLDQIAALLGTLKAGAVYLPLDPVLPAERIGYLLGDATPSLVLTDGTGTGFPGAVDIGDRSLVAEWAACPEDDPGDDDRAHALTADHLAYVIYTSGSTGTPKGVGVSHGSAVNLARTVAGQYAPGDTPRVLQLASLGFDVAIWELLTAVATGGTLVVPRAGQLVGDDLLRVLREERITCVTLPVPLLASLPQDAENRLPDLNTVHIGGETCPPELVRRWSTGRRLINGYGATETTVAATLTAPLTGAPALIGTPIEHTRVHVLDDALTHLAPGQPGELYVAGANVARGYLRRPGLTATRFLPDPYGPPGARMYRTGDVGVRHPDGQLEFLRRADDQVKIRGARVEPGELEAVLRRRADIVDAAVAVRADPHGEPRLVAYVVPSPAGTTSVAGLRDELRATLPPSLVPASVVPLDSLPLTPNGKVDRDSLPDPRHIPAGLRRTARSPLEDMLRTLFAEILQLPQTGFDDDFFDLGGHSLLAGRLIGRIRGALGLDVDMRDFFERPTPAGLAAHLQRQEAGPARAELTPLPRPERIPLSFAQARLWFLHRLEGPSATYNMPLALHLTGAVDTAALAAALADVVRRHEPLRTLFPETGGQPYQQITDPDEVRPDLPVRRIDPADLDEELRRSARYAFDLARELPVRAELLVLGPDESVLTLVIHHIAGDGWSGAPLARDLVTAYAARRDGTAPQWPPLPVQYADHTLWQRALLGDENDPAGLLNEQLRYWREQLAGLPDEITVPGDRPRPAVATYRGGVVPVTLDAELHAAVTELARGNGATVYMVLQATLAALLTRLGAGTDIAIGAGVAGRSEPALDDLVGLFVNMLVLRTDTSGSPGFAELLDRVRDTSLAAYSRQDIPFEQLVESLNPHRRAGRQSLFQVALVLQNNTSVPFDLPGLRVRAETVPTGTARFDLSLSVTESTTPDGAPAGIGGTVEYAADLYDRPTVQAVVERWIQLIRQVVADPGRRIDTLDVTTPDDASRLAGWRRYDGDVEPLTFSDLFERQAEATPGAVAVSDGADTWTYAELNRHANRIAGRLIDRGIGPEDLVGVAMPRSARLVAALLGVLKAGAAYVPVDLVFPAGRNRHVITDSAPRLVLTSRAGAEDLPGDLTCDLVMVDEDGFLHGRPGRDDNPTDHDRVRPVDVDNPAYVIYTSGSTGRPKGVVVTHRGLAAFAETLRQRCAADRDSRVLQLSSPSVDASVLEMVWAFSSGARLVIAGRHRLAGDELAQALTEHRITHAHIPPSALSTLAPETAGRLPEFRMLSVGAEACPPELVELWLPGRRFVNAYGPTECTVAASHTFPLAEARAPIGKPVLDAELHVLDETLRPAAPGVPGELYIGGAGLARGYLGRSGLTASRFVANPFGAPGARMYRTGDVVRWNADGELEYLGRSDEQVKIRGFRVEPGEIERVLVSQPSVERAVVVPRRDRSGAVSLAAYTVLAAEATSEGFDDQLSEWNDLYDQVYTGFSGDAGNDFVGWNSSFTGGPIPVEEMRAWQRAAVDAVLRFGPGRVLEIGAGSGLLMSPLADEVEEYWGTDLSQVSTDRLREFARGRGWDHVRLSCQAAHDLSGLPRRRFDTVVVNSVVQYFPSADYLRDVLTRVMDLLADGGRVIVGDVRHYGLLRVFQTAVHDFRGTPGARAAVERAIAVEKELLLAPEFFTSFEHPALSGVEVSLKAGGASTELSGYRYEVVLHTAPARRLADLPELVWGRDITDVDQLTGPARVTQIPNPRLAGGIAAIRALDGADAVPTPPGPELEPETVRRWAAARGMRAVPTWSSRRWNTYDVVLTDAAEAEPLDGVYRPAEGVEQANVPAVARTVGELVSELRSTLKGLLPDYMVPATINPIERIPVTPNGKIDRRALPDPEVIVPDGRRPRTPQEQILCELFADILGLERVGVDDSFFDLGGHSLLATRLTSRIRSVLGVEVLLRQIFAAPSPAELAVVLGEGEGRVQVALERVPRPEVLPLSSAQRRLWFLHRLEGPSATYNSPLAIRLSGALDVVALRAALGDVVGRHEALRTVFAESDGVPCQRIVETVEVALPVREVSEGDLPGALREAARHAFDLSREIPLRAELFTTGHDSWVLLLVVHHIAADGWSSGPLARDLTTAYAGRRAGRAPSWRPLPVQYADYTLWQRRILGDESDPDSVIGRQLDYWRGQLAGLPEQVTLPADRVRPQSASYAGDVCMFRVDTELHAGLVALARRSGATLFMVLQAALAAVLTRSGAGTDVPIGSPVAGRTDEALDDLVGFFVNTLVLRTDTSGNPGFDELLRRVRDTSLAAYAHQDVPFEFLVEKLNPQRSTAHSPLFQVLLAFQNNPETGFGLPGLRTRMEGVSTGLSRVDLFISLAEQQDSDHSDHSDGAAGVVGAVEYATDLYDAATIEAFIGRWLRFLAAVARDQEQRIGSVDLLLDGERDLLTSWAYTEPTVRPATLTQLFERRVAATPDATAVVEGESSWSYAQLNAHANRVAWHLIGRGVGAEDVVGVLMPRSATQIAVLLGIGKAGAAYLPIDPAYPQARVEHLLRDAGPALVIDGSDLFEDRPEDDPADRDRVRPVDVDNPAYVIYTSGSTGLPKGVVVTHRGLAALAAGTGERTGVDSDSRVLLLASPSFDASVLELMMAVGAGAALVVAREMRPAGEELAGLLAGAGVSHAFVPPSVLATLPEGAARGLSGLRSLVVGGEACSAELVRRWSVGRRMTNLYGPTETTVAASVSRPLSGGAHPIGAPLAGTRVYVLDGGLGLAPRGSRGELYIAGAGVARGYLGRFGLTASRFVADPYGPPGSRMYRTGDVVRWNADGELEYLGRSDDQVKIRGIRVEPGETEAALAAHPDVARAVVVVRRDRRGEPALIGYMVPARPGADPGTVREDLSRLLPDHLVPAALVALPEFPLTPNGKLDHEALPEPEFETSGGRDPRTPEEEILCGLFAEILGADRVGVEDSFFDLGGHSLLGTRLISRIRAELGIEVRLLTLFEASTPAALARAILEANSPARGPLVPAPRPQVLPLSFAQQRLWFLHKLEGPSPTYNMPLTLRLTGPLRAPALREALADVIARHEALRTVFAEHDGEPCQRILDMAEVTVPLPVREADGAALDEAVRDAARHRFDLAAEIPLRASLFAVGHDEWVLMLVLHHIVADGWSLRPLARDLATAYAAREAGRAPDWSPLPVQYADYSLWHRELLGDDTDPGSEFGRQLAFWRERLAGLPEQVTLPSDRPRPAVAGYRGDVSTFQVDAALHAELTALARQTGSTLFMVLQTALSALLTRSGAGTDVVVGAGVAGRTDEQLDDLVGFFVNMVVLRTDTSDDPAFTELLQRVRDTSLAAYAHQDIPFEYLVEKINPLRSASHQSLFQIAMVLQNNAEADFTLSDLRVRQEGQGTGTSRFDLSLSITETTSADGGAAGLTGVVEFSTDLYDRSTIEAFTARWVRVLRAMVVAPGSRLSEVDLLGVEERVRLLEEWGSAGADVDAVTLAELFGRRVAVAPDAVAVVEGEVSWSYARLNAYANRVAWYLIGRGVGAEDVVGVVLPRGVGQIAAVLGVGKAGAAFLPVDPSYPRARVEYLLRDAAPVVVIGGSEVFEGLPEHDPGDGDRVRAVGVDHPAYVIYTSGSTGLPKGVVVTHRGLTSLAATLRQRCAADGDSRIMQFSSPGFDAAVLELVWALDSGAALVIASADRLAGEELARALAEHRITHALIPPSVLSTLPPEAPRTLTGFRTLIVGAEACPPELLRAWSPGRRMVNAYGPTESTVVASQTGDLNEPPVPIGTPALNTRLYVLDESLGLVAPGVPGELYIAGEGLARGYGRRPALTASRFLADPYGPAGTRMYRTGDLVRWNADGQLEYLGRTDEQVKIRGFRVEPGEVERVLAAQSSVARAVVVPRQDHSGALSLAAYVVPADGATTADVDEQLDDWRSVYHEVYRGLPREPGADFEGWNSSFTGAPIPIDQMREWQRSAVDQVARFGPRRVLEIGAGSGLVMIPLVERTEEYWATDFSAAAVDRLREYAREQHWEHVHLRCRPAHDVSELPRAHFDTIVLNSVVQYFPSADYLRDVLGKAVDLLADGGRIIVGDVRHHGLLRALHTAVQRFRHPGSRASAVDHAVSVEKELLLAPEFFTAFRHPRLTGVEVLLKRGDADNELTAYRYEVVLHTAAARPVGDLPELLWGRDVTDLDELTAPARVTGIPNPRLADPADPRLHPERIRRWAAGHGWRAVPTWSQRSRDTYDAVLLPDTGDDAPLADVYRPGSPEAVANVPSLARNAGEFVSGLRAAVKALLPDHMVPATITPIERIPLTPNGKIDRRALPEPEVMTTGAEDRGPRNPYEEILCELFADLLGLPRVDVDDGFFDLGGHSLLATRLTSRIRAVLGIEAPLRQVFAASSPARLAAVLAQGADPDGTVPALVPGPRPEALPLSFAQRRLWFLHKLEGPSATYNSPLAIRLSGPLDVAALRSALGDVVARHEALRTVFAERRGVPHQRILDAGDIDLPVCEVSEDDLPRVLGEASRHAFDLAREIPLRARLFTTGPDERVLLLVVHHIAADGWSLRPLTRDLTTAYEERAAGRAPSWAPLPVQYADYALWQRRMLGDDTDPDSRISRQLAHWRERLAGLPRLVTLPTDRPRPEEAGHQGATLTRTLDADLHQALRALARRNGATLFMTLQAALGAQLTRSGAGTDIPVGAPIAGRVDEALDDLIGFFVNTLVLRVDTSGAPSFVQLLERVRDAGLAAYAHQDIPFDHLVEKLNPDRSPAHHPLFQVQLALQNTPEAEFELAGLTARPQLDGVETGVARVDLTVNAVETFDDRGAPAGLVLAVEYATGLYDRATIDGFLDAFGTLLREVADSPHQPIGGLDVTSGAEVKGAEPVPGTLPWLFETWATADPSAIAVTDGATDLTYAELNSRANRMARALIDRGVGPEDLVAVLLPRGVPQVVTVLAIAKSGAAYLPVDPAYPADRVAYLCADARPGLVVTDASGAARLGARQPVFDIDDPATAERRESLPDTNPTDRDRSAALGPHHPAYVIYTSGSTGRPKGAVITHAGLADAAEAWRDRWGFGPGSRVLQLSSPGFDASVMDLVVTFAAHGTLVLPEPGLLAGEALARVLAEQRITHLVTLPSVLASLPADAPGRLTELRGLLLGGEVLTPGLAARWSPGRRMVNVYGQTETTVACTMTDPLNVADGAPVTVGRPNPGMRVYVLDEALRTVPPGTEGELYVAGPAVGRGYLHRPGLTAGRFVADPYGPAGSRMYRTGDIGRLNHTFELEYVGRTDDQVKIRGMRVEPGEVEAALAKHPAVARAAVAVRADRQGDAALFGYVVPARPDADVTGVREDLRRSLPEHLVPAAVMAVVDFPLTPNGKVDREALPTPPVAAPMGRGPRTPQEEILCGLFAEVLNLGQIGVEDNFFDLGGHSLLANQLIARIAEVMGTEVPIRAFFAGPTVAQLAAHLGSDGADRAFDVLLPLRTGGTLPPLFCVHPGAAICWSYSDLLLRLSPDFPVYGLQSRALSHPDELPETLIEVADHCIEEMRQVQKTGPYYLLGQSFGGVVAHAMAARLEAAGEQVGLIVALDSEPARPLTEEEQQQVVEATAKVYTGILEVLGIDPESLPSGKLTFAQFSELARTTNTVLGNVAEDEFQLLMEILHRNITIATRHRPERVDADMLIFGATEERERVLDPEVWRDFVAGEITYHPVPTGHSTIMTPEALGVIGPVLEEHLRAVIARNATTKEEN</sequence>
<dbReference type="InterPro" id="IPR036736">
    <property type="entry name" value="ACP-like_sf"/>
</dbReference>
<name>A0A918G4E6_9ACTN</name>
<protein>
    <recommendedName>
        <fullName evidence="7">Carrier domain-containing protein</fullName>
    </recommendedName>
</protein>
<evidence type="ECO:0000256" key="5">
    <source>
        <dbReference type="ARBA" id="ARBA00022737"/>
    </source>
</evidence>
<gene>
    <name evidence="8" type="ORF">GCM10010269_64890</name>
</gene>
<reference evidence="8" key="2">
    <citation type="submission" date="2020-09" db="EMBL/GenBank/DDBJ databases">
        <authorList>
            <person name="Sun Q."/>
            <person name="Ohkuma M."/>
        </authorList>
    </citation>
    <scope>NUCLEOTIDE SEQUENCE</scope>
    <source>
        <strain evidence="8">JCM 4386</strain>
    </source>
</reference>
<dbReference type="SUPFAM" id="SSF56801">
    <property type="entry name" value="Acetyl-CoA synthetase-like"/>
    <property type="match status" value="5"/>
</dbReference>
<dbReference type="CDD" id="cd19540">
    <property type="entry name" value="LCL_NRPS-like"/>
    <property type="match status" value="4"/>
</dbReference>
<comment type="caution">
    <text evidence="8">The sequence shown here is derived from an EMBL/GenBank/DDBJ whole genome shotgun (WGS) entry which is preliminary data.</text>
</comment>
<dbReference type="InterPro" id="IPR001031">
    <property type="entry name" value="Thioesterase"/>
</dbReference>
<dbReference type="FunFam" id="3.40.50.12780:FF:000012">
    <property type="entry name" value="Non-ribosomal peptide synthetase"/>
    <property type="match status" value="3"/>
</dbReference>
<dbReference type="SMART" id="SM00823">
    <property type="entry name" value="PKS_PP"/>
    <property type="match status" value="5"/>
</dbReference>
<dbReference type="SUPFAM" id="SSF52777">
    <property type="entry name" value="CoA-dependent acyltransferases"/>
    <property type="match status" value="8"/>
</dbReference>
<dbReference type="Gene3D" id="3.40.50.12780">
    <property type="entry name" value="N-terminal domain of ligase-like"/>
    <property type="match status" value="4"/>
</dbReference>
<dbReference type="FunFam" id="2.30.38.10:FF:000001">
    <property type="entry name" value="Non-ribosomal peptide synthetase PvdI"/>
    <property type="match status" value="3"/>
</dbReference>
<dbReference type="SUPFAM" id="SSF53335">
    <property type="entry name" value="S-adenosyl-L-methionine-dependent methyltransferases"/>
    <property type="match status" value="2"/>
</dbReference>
<dbReference type="InterPro" id="IPR023213">
    <property type="entry name" value="CAT-like_dom_sf"/>
</dbReference>
<dbReference type="SUPFAM" id="SSF53474">
    <property type="entry name" value="alpha/beta-Hydrolases"/>
    <property type="match status" value="1"/>
</dbReference>
<dbReference type="PANTHER" id="PTHR45527:SF1">
    <property type="entry name" value="FATTY ACID SYNTHASE"/>
    <property type="match status" value="1"/>
</dbReference>
<dbReference type="InterPro" id="IPR025110">
    <property type="entry name" value="AMP-bd_C"/>
</dbReference>
<dbReference type="InterPro" id="IPR042099">
    <property type="entry name" value="ANL_N_sf"/>
</dbReference>
<evidence type="ECO:0000256" key="3">
    <source>
        <dbReference type="ARBA" id="ARBA00022450"/>
    </source>
</evidence>
<dbReference type="NCBIfam" id="NF003417">
    <property type="entry name" value="PRK04813.1"/>
    <property type="match status" value="7"/>
</dbReference>
<dbReference type="GO" id="GO:0043041">
    <property type="term" value="P:amino acid activation for nonribosomal peptide biosynthetic process"/>
    <property type="evidence" value="ECO:0007669"/>
    <property type="project" value="TreeGrafter"/>
</dbReference>
<dbReference type="CDD" id="cd02440">
    <property type="entry name" value="AdoMet_MTases"/>
    <property type="match status" value="2"/>
</dbReference>
<dbReference type="PROSITE" id="PS00455">
    <property type="entry name" value="AMP_BINDING"/>
    <property type="match status" value="5"/>
</dbReference>
<dbReference type="Gene3D" id="3.40.50.150">
    <property type="entry name" value="Vaccinia Virus protein VP39"/>
    <property type="match status" value="2"/>
</dbReference>
<dbReference type="GO" id="GO:0017000">
    <property type="term" value="P:antibiotic biosynthetic process"/>
    <property type="evidence" value="ECO:0007669"/>
    <property type="project" value="UniProtKB-ARBA"/>
</dbReference>
<reference evidence="8" key="1">
    <citation type="journal article" date="2014" name="Int. J. Syst. Evol. Microbiol.">
        <title>Complete genome sequence of Corynebacterium casei LMG S-19264T (=DSM 44701T), isolated from a smear-ripened cheese.</title>
        <authorList>
            <consortium name="US DOE Joint Genome Institute (JGI-PGF)"/>
            <person name="Walter F."/>
            <person name="Albersmeier A."/>
            <person name="Kalinowski J."/>
            <person name="Ruckert C."/>
        </authorList>
    </citation>
    <scope>NUCLEOTIDE SEQUENCE</scope>
    <source>
        <strain evidence="8">JCM 4386</strain>
    </source>
</reference>
<feature type="region of interest" description="Disordered" evidence="6">
    <location>
        <begin position="5057"/>
        <end position="5084"/>
    </location>
</feature>
<keyword evidence="4" id="KW-0597">Phosphoprotein</keyword>
<dbReference type="Gene3D" id="3.30.559.10">
    <property type="entry name" value="Chloramphenicol acetyltransferase-like domain"/>
    <property type="match status" value="4"/>
</dbReference>
<dbReference type="Pfam" id="PF00501">
    <property type="entry name" value="AMP-binding"/>
    <property type="match status" value="5"/>
</dbReference>
<dbReference type="Gene3D" id="3.30.300.30">
    <property type="match status" value="7"/>
</dbReference>
<dbReference type="Gene3D" id="3.30.559.30">
    <property type="entry name" value="Nonribosomal peptide synthetase, condensation domain"/>
    <property type="match status" value="4"/>
</dbReference>
<dbReference type="Gene3D" id="2.30.38.10">
    <property type="entry name" value="Luciferase, Domain 3"/>
    <property type="match status" value="1"/>
</dbReference>
<evidence type="ECO:0000313" key="9">
    <source>
        <dbReference type="Proteomes" id="UP000606194"/>
    </source>
</evidence>
<dbReference type="GO" id="GO:0003824">
    <property type="term" value="F:catalytic activity"/>
    <property type="evidence" value="ECO:0007669"/>
    <property type="project" value="InterPro"/>
</dbReference>
<dbReference type="Gene3D" id="3.40.50.980">
    <property type="match status" value="2"/>
</dbReference>
<dbReference type="EMBL" id="BMTL01000033">
    <property type="protein sequence ID" value="GGS16785.1"/>
    <property type="molecule type" value="Genomic_DNA"/>
</dbReference>
<dbReference type="InterPro" id="IPR006162">
    <property type="entry name" value="Ppantetheine_attach_site"/>
</dbReference>
<dbReference type="InterPro" id="IPR001242">
    <property type="entry name" value="Condensation_dom"/>
</dbReference>
<evidence type="ECO:0000256" key="1">
    <source>
        <dbReference type="ARBA" id="ARBA00001957"/>
    </source>
</evidence>
<evidence type="ECO:0000256" key="2">
    <source>
        <dbReference type="ARBA" id="ARBA00006432"/>
    </source>
</evidence>
<feature type="compositionally biased region" description="Basic and acidic residues" evidence="6">
    <location>
        <begin position="5063"/>
        <end position="5081"/>
    </location>
</feature>
<organism evidence="8 9">
    <name type="scientific">Streptomyces humidus</name>
    <dbReference type="NCBI Taxonomy" id="52259"/>
    <lineage>
        <taxon>Bacteria</taxon>
        <taxon>Bacillati</taxon>
        <taxon>Actinomycetota</taxon>
        <taxon>Actinomycetes</taxon>
        <taxon>Kitasatosporales</taxon>
        <taxon>Streptomycetaceae</taxon>
        <taxon>Streptomyces</taxon>
    </lineage>
</organism>
<dbReference type="InterPro" id="IPR009081">
    <property type="entry name" value="PP-bd_ACP"/>
</dbReference>
<dbReference type="GO" id="GO:0005829">
    <property type="term" value="C:cytosol"/>
    <property type="evidence" value="ECO:0007669"/>
    <property type="project" value="TreeGrafter"/>
</dbReference>
<evidence type="ECO:0000256" key="4">
    <source>
        <dbReference type="ARBA" id="ARBA00022553"/>
    </source>
</evidence>
<comment type="cofactor">
    <cofactor evidence="1">
        <name>pantetheine 4'-phosphate</name>
        <dbReference type="ChEBI" id="CHEBI:47942"/>
    </cofactor>
</comment>
<keyword evidence="5" id="KW-0677">Repeat</keyword>
<accession>A0A918G4E6</accession>
<dbReference type="Pfam" id="PF00975">
    <property type="entry name" value="Thioesterase"/>
    <property type="match status" value="1"/>
</dbReference>
<dbReference type="InterPro" id="IPR029063">
    <property type="entry name" value="SAM-dependent_MTases_sf"/>
</dbReference>
<dbReference type="Pfam" id="PF00550">
    <property type="entry name" value="PP-binding"/>
    <property type="match status" value="5"/>
</dbReference>
<dbReference type="Pfam" id="PF08242">
    <property type="entry name" value="Methyltransf_12"/>
    <property type="match status" value="2"/>
</dbReference>
<dbReference type="Pfam" id="PF13193">
    <property type="entry name" value="AMP-binding_C"/>
    <property type="match status" value="3"/>
</dbReference>
<dbReference type="PANTHER" id="PTHR45527">
    <property type="entry name" value="NONRIBOSOMAL PEPTIDE SYNTHETASE"/>
    <property type="match status" value="1"/>
</dbReference>
<dbReference type="InterPro" id="IPR020845">
    <property type="entry name" value="AMP-binding_CS"/>
</dbReference>
<dbReference type="InterPro" id="IPR020806">
    <property type="entry name" value="PKS_PP-bd"/>
</dbReference>
<evidence type="ECO:0000259" key="7">
    <source>
        <dbReference type="PROSITE" id="PS50075"/>
    </source>
</evidence>
<evidence type="ECO:0000313" key="8">
    <source>
        <dbReference type="EMBL" id="GGS16785.1"/>
    </source>
</evidence>
<feature type="domain" description="Carrier" evidence="7">
    <location>
        <begin position="522"/>
        <end position="597"/>
    </location>
</feature>
<dbReference type="GO" id="GO:0031177">
    <property type="term" value="F:phosphopantetheine binding"/>
    <property type="evidence" value="ECO:0007669"/>
    <property type="project" value="InterPro"/>
</dbReference>
<dbReference type="FunFam" id="3.30.559.30:FF:000001">
    <property type="entry name" value="Non-ribosomal peptide synthetase"/>
    <property type="match status" value="1"/>
</dbReference>
<dbReference type="PROSITE" id="PS00012">
    <property type="entry name" value="PHOSPHOPANTETHEINE"/>
    <property type="match status" value="4"/>
</dbReference>
<feature type="domain" description="Carrier" evidence="7">
    <location>
        <begin position="2993"/>
        <end position="3068"/>
    </location>
</feature>
<dbReference type="Proteomes" id="UP000606194">
    <property type="component" value="Unassembled WGS sequence"/>
</dbReference>
<keyword evidence="9" id="KW-1185">Reference proteome</keyword>
<dbReference type="PROSITE" id="PS50075">
    <property type="entry name" value="CARRIER"/>
    <property type="match status" value="5"/>
</dbReference>
<proteinExistence type="inferred from homology"/>
<dbReference type="InterPro" id="IPR029058">
    <property type="entry name" value="AB_hydrolase_fold"/>
</dbReference>
<feature type="domain" description="Carrier" evidence="7">
    <location>
        <begin position="4391"/>
        <end position="4466"/>
    </location>
</feature>
<dbReference type="InterPro" id="IPR010071">
    <property type="entry name" value="AA_adenyl_dom"/>
</dbReference>
<dbReference type="SUPFAM" id="SSF47336">
    <property type="entry name" value="ACP-like"/>
    <property type="match status" value="5"/>
</dbReference>
<dbReference type="GO" id="GO:0009403">
    <property type="term" value="P:toxin biosynthetic process"/>
    <property type="evidence" value="ECO:0007669"/>
    <property type="project" value="UniProtKB-ARBA"/>
</dbReference>
<dbReference type="InterPro" id="IPR000873">
    <property type="entry name" value="AMP-dep_synth/lig_dom"/>
</dbReference>
<comment type="similarity">
    <text evidence="2">Belongs to the ATP-dependent AMP-binding enzyme family.</text>
</comment>
<feature type="domain" description="Carrier" evidence="7">
    <location>
        <begin position="1955"/>
        <end position="2030"/>
    </location>
</feature>
<feature type="domain" description="Carrier" evidence="7">
    <location>
        <begin position="5444"/>
        <end position="5519"/>
    </location>
</feature>
<dbReference type="GO" id="GO:0008610">
    <property type="term" value="P:lipid biosynthetic process"/>
    <property type="evidence" value="ECO:0007669"/>
    <property type="project" value="UniProtKB-ARBA"/>
</dbReference>
<dbReference type="NCBIfam" id="TIGR01733">
    <property type="entry name" value="AA-adenyl-dom"/>
    <property type="match status" value="5"/>
</dbReference>
<keyword evidence="3" id="KW-0596">Phosphopantetheine</keyword>
<dbReference type="FunFam" id="1.10.1200.10:FF:000016">
    <property type="entry name" value="Non-ribosomal peptide synthase"/>
    <property type="match status" value="5"/>
</dbReference>
<dbReference type="FunFam" id="3.40.50.980:FF:000001">
    <property type="entry name" value="Non-ribosomal peptide synthetase"/>
    <property type="match status" value="3"/>
</dbReference>
<dbReference type="InterPro" id="IPR045851">
    <property type="entry name" value="AMP-bd_C_sf"/>
</dbReference>
<dbReference type="FunFam" id="3.30.300.30:FF:000010">
    <property type="entry name" value="Enterobactin synthetase component F"/>
    <property type="match status" value="2"/>
</dbReference>
<dbReference type="GO" id="GO:0072330">
    <property type="term" value="P:monocarboxylic acid biosynthetic process"/>
    <property type="evidence" value="ECO:0007669"/>
    <property type="project" value="UniProtKB-ARBA"/>
</dbReference>
<dbReference type="Gene3D" id="1.10.1200.10">
    <property type="entry name" value="ACP-like"/>
    <property type="match status" value="4"/>
</dbReference>
<dbReference type="FunFam" id="3.30.559.10:FF:000012">
    <property type="entry name" value="Non-ribosomal peptide synthetase"/>
    <property type="match status" value="2"/>
</dbReference>